<dbReference type="RefSeq" id="WP_263543978.1">
    <property type="nucleotide sequence ID" value="NZ_JAOVZO020000021.1"/>
</dbReference>
<dbReference type="Pfam" id="PF03466">
    <property type="entry name" value="LysR_substrate"/>
    <property type="match status" value="1"/>
</dbReference>
<dbReference type="Gene3D" id="3.40.190.290">
    <property type="match status" value="1"/>
</dbReference>
<dbReference type="PROSITE" id="PS50931">
    <property type="entry name" value="HTH_LYSR"/>
    <property type="match status" value="1"/>
</dbReference>
<comment type="caution">
    <text evidence="6">The sequence shown here is derived from an EMBL/GenBank/DDBJ whole genome shotgun (WGS) entry which is preliminary data.</text>
</comment>
<dbReference type="SUPFAM" id="SSF53850">
    <property type="entry name" value="Periplasmic binding protein-like II"/>
    <property type="match status" value="1"/>
</dbReference>
<dbReference type="PANTHER" id="PTHR30537">
    <property type="entry name" value="HTH-TYPE TRANSCRIPTIONAL REGULATOR"/>
    <property type="match status" value="1"/>
</dbReference>
<evidence type="ECO:0000259" key="5">
    <source>
        <dbReference type="PROSITE" id="PS50931"/>
    </source>
</evidence>
<feature type="domain" description="HTH lysR-type" evidence="5">
    <location>
        <begin position="2"/>
        <end position="59"/>
    </location>
</feature>
<proteinExistence type="inferred from homology"/>
<evidence type="ECO:0000256" key="1">
    <source>
        <dbReference type="ARBA" id="ARBA00009437"/>
    </source>
</evidence>
<keyword evidence="7" id="KW-1185">Reference proteome</keyword>
<dbReference type="AlphaFoldDB" id="A0A9X3YQX0"/>
<evidence type="ECO:0000313" key="7">
    <source>
        <dbReference type="Proteomes" id="UP001139971"/>
    </source>
</evidence>
<gene>
    <name evidence="6" type="ORF">OD750_025335</name>
</gene>
<evidence type="ECO:0000313" key="6">
    <source>
        <dbReference type="EMBL" id="MDC8015860.1"/>
    </source>
</evidence>
<dbReference type="Gene3D" id="1.10.10.10">
    <property type="entry name" value="Winged helix-like DNA-binding domain superfamily/Winged helix DNA-binding domain"/>
    <property type="match status" value="1"/>
</dbReference>
<reference evidence="6" key="1">
    <citation type="submission" date="2023-02" db="EMBL/GenBank/DDBJ databases">
        <title>Tahibacter soli sp. nov. isolated from soil.</title>
        <authorList>
            <person name="Baek J.H."/>
            <person name="Lee J.K."/>
            <person name="Choi D.G."/>
            <person name="Jeon C.O."/>
        </authorList>
    </citation>
    <scope>NUCLEOTIDE SEQUENCE</scope>
    <source>
        <strain evidence="6">BL</strain>
    </source>
</reference>
<sequence>MIDLNGVAVFVHTVRAGSFAGAARRLGLPSNTVSRRVQQLESELGTRLLQRSTRKLSLTTAGREFFDRSAAGVEEIELARRDLAESSHEPRGTLRVAAPADFLEHFSPDFIAEFLAPYPRLSLEFKLDDDPVDLVGEGYDLAFRAGAMPDSSLVARKLADAQKVLVASPAYLAARGTPVRVADLAAHDCINMPTGGTRTTWRLDGPHGTEEVRVAGRFAANAARALAAGARAGLGIALVPTMLVERDLETGRLVHVMPEYRRTVGGVYAVYPSRRQLSPAIGALVDFVTARFVRDGACTRG</sequence>
<dbReference type="GO" id="GO:0043565">
    <property type="term" value="F:sequence-specific DNA binding"/>
    <property type="evidence" value="ECO:0007669"/>
    <property type="project" value="TreeGrafter"/>
</dbReference>
<dbReference type="FunFam" id="3.40.190.290:FF:000001">
    <property type="entry name" value="Transcriptional regulator, LysR family"/>
    <property type="match status" value="1"/>
</dbReference>
<protein>
    <submittedName>
        <fullName evidence="6">LysR family transcriptional regulator</fullName>
    </submittedName>
</protein>
<dbReference type="InterPro" id="IPR005119">
    <property type="entry name" value="LysR_subst-bd"/>
</dbReference>
<evidence type="ECO:0000256" key="4">
    <source>
        <dbReference type="ARBA" id="ARBA00023163"/>
    </source>
</evidence>
<dbReference type="SUPFAM" id="SSF46785">
    <property type="entry name" value="Winged helix' DNA-binding domain"/>
    <property type="match status" value="1"/>
</dbReference>
<keyword evidence="3" id="KW-0238">DNA-binding</keyword>
<name>A0A9X3YQX0_9GAMM</name>
<dbReference type="InterPro" id="IPR036390">
    <property type="entry name" value="WH_DNA-bd_sf"/>
</dbReference>
<dbReference type="CDD" id="cd08422">
    <property type="entry name" value="PBP2_CrgA_like"/>
    <property type="match status" value="1"/>
</dbReference>
<accession>A0A9X3YQX0</accession>
<dbReference type="EMBL" id="JAOVZO020000021">
    <property type="protein sequence ID" value="MDC8015860.1"/>
    <property type="molecule type" value="Genomic_DNA"/>
</dbReference>
<dbReference type="GO" id="GO:0006351">
    <property type="term" value="P:DNA-templated transcription"/>
    <property type="evidence" value="ECO:0007669"/>
    <property type="project" value="TreeGrafter"/>
</dbReference>
<dbReference type="InterPro" id="IPR036388">
    <property type="entry name" value="WH-like_DNA-bd_sf"/>
</dbReference>
<dbReference type="InterPro" id="IPR058163">
    <property type="entry name" value="LysR-type_TF_proteobact-type"/>
</dbReference>
<evidence type="ECO:0000256" key="2">
    <source>
        <dbReference type="ARBA" id="ARBA00023015"/>
    </source>
</evidence>
<dbReference type="PANTHER" id="PTHR30537:SF5">
    <property type="entry name" value="HTH-TYPE TRANSCRIPTIONAL ACTIVATOR TTDR-RELATED"/>
    <property type="match status" value="1"/>
</dbReference>
<dbReference type="FunFam" id="1.10.10.10:FF:000001">
    <property type="entry name" value="LysR family transcriptional regulator"/>
    <property type="match status" value="1"/>
</dbReference>
<dbReference type="Proteomes" id="UP001139971">
    <property type="component" value="Unassembled WGS sequence"/>
</dbReference>
<comment type="similarity">
    <text evidence="1">Belongs to the LysR transcriptional regulatory family.</text>
</comment>
<dbReference type="GO" id="GO:0003700">
    <property type="term" value="F:DNA-binding transcription factor activity"/>
    <property type="evidence" value="ECO:0007669"/>
    <property type="project" value="InterPro"/>
</dbReference>
<keyword evidence="4" id="KW-0804">Transcription</keyword>
<dbReference type="InterPro" id="IPR000847">
    <property type="entry name" value="LysR_HTH_N"/>
</dbReference>
<evidence type="ECO:0000256" key="3">
    <source>
        <dbReference type="ARBA" id="ARBA00023125"/>
    </source>
</evidence>
<dbReference type="Pfam" id="PF00126">
    <property type="entry name" value="HTH_1"/>
    <property type="match status" value="1"/>
</dbReference>
<organism evidence="6 7">
    <name type="scientific">Tahibacter soli</name>
    <dbReference type="NCBI Taxonomy" id="2983605"/>
    <lineage>
        <taxon>Bacteria</taxon>
        <taxon>Pseudomonadati</taxon>
        <taxon>Pseudomonadota</taxon>
        <taxon>Gammaproteobacteria</taxon>
        <taxon>Lysobacterales</taxon>
        <taxon>Rhodanobacteraceae</taxon>
        <taxon>Tahibacter</taxon>
    </lineage>
</organism>
<keyword evidence="2" id="KW-0805">Transcription regulation</keyword>